<gene>
    <name evidence="2" type="primary">Dper\GL17761</name>
    <name evidence="2" type="ORF">Dper_GL17761</name>
</gene>
<dbReference type="AlphaFoldDB" id="B4GIW0"/>
<dbReference type="Proteomes" id="UP000008744">
    <property type="component" value="Unassembled WGS sequence"/>
</dbReference>
<dbReference type="OMA" id="LEWKYDI"/>
<evidence type="ECO:0000313" key="2">
    <source>
        <dbReference type="EMBL" id="EDW36378.1"/>
    </source>
</evidence>
<dbReference type="Pfam" id="PF06477">
    <property type="entry name" value="DUF1091"/>
    <property type="match status" value="1"/>
</dbReference>
<dbReference type="OrthoDB" id="8043478at2759"/>
<keyword evidence="1" id="KW-0732">Signal</keyword>
<proteinExistence type="predicted"/>
<protein>
    <submittedName>
        <fullName evidence="2">GL17761</fullName>
    </submittedName>
</protein>
<feature type="signal peptide" evidence="1">
    <location>
        <begin position="1"/>
        <end position="23"/>
    </location>
</feature>
<dbReference type="PANTHER" id="PTHR21112">
    <property type="entry name" value="CHEMOSENSORY PROTEIN A 29A-RELATED"/>
    <property type="match status" value="1"/>
</dbReference>
<dbReference type="PANTHER" id="PTHR21112:SF0">
    <property type="entry name" value="CHEMOSENSORY PROTEIN A 29A-RELATED"/>
    <property type="match status" value="1"/>
</dbReference>
<sequence>MLCILSKSIKIWLLLGLLHGTVGKKHWDYEPVSFVTYSTDDNQMKIESKIDRLKRGEFGLSCTLEWKYDIDETTMVESSAYQSTSGAEKDYKELPWSVPKQTFYEYLDKYYMDVTISNLGHCSNLPQFEGKFQPPWPKDTYHIDKCVFDGEGLPEVLAPGFYKVVFIVTGTNQPEWGLTVVLKITNKMF</sequence>
<accession>B4GIW0</accession>
<keyword evidence="3" id="KW-1185">Reference proteome</keyword>
<name>B4GIW0_DROPE</name>
<dbReference type="EMBL" id="CH479183">
    <property type="protein sequence ID" value="EDW36378.1"/>
    <property type="molecule type" value="Genomic_DNA"/>
</dbReference>
<dbReference type="PhylomeDB" id="B4GIW0"/>
<reference evidence="2 3" key="1">
    <citation type="journal article" date="2007" name="Nature">
        <title>Evolution of genes and genomes on the Drosophila phylogeny.</title>
        <authorList>
            <consortium name="Drosophila 12 Genomes Consortium"/>
            <person name="Clark A.G."/>
            <person name="Eisen M.B."/>
            <person name="Smith D.R."/>
            <person name="Bergman C.M."/>
            <person name="Oliver B."/>
            <person name="Markow T.A."/>
            <person name="Kaufman T.C."/>
            <person name="Kellis M."/>
            <person name="Gelbart W."/>
            <person name="Iyer V.N."/>
            <person name="Pollard D.A."/>
            <person name="Sackton T.B."/>
            <person name="Larracuente A.M."/>
            <person name="Singh N.D."/>
            <person name="Abad J.P."/>
            <person name="Abt D.N."/>
            <person name="Adryan B."/>
            <person name="Aguade M."/>
            <person name="Akashi H."/>
            <person name="Anderson W.W."/>
            <person name="Aquadro C.F."/>
            <person name="Ardell D.H."/>
            <person name="Arguello R."/>
            <person name="Artieri C.G."/>
            <person name="Barbash D.A."/>
            <person name="Barker D."/>
            <person name="Barsanti P."/>
            <person name="Batterham P."/>
            <person name="Batzoglou S."/>
            <person name="Begun D."/>
            <person name="Bhutkar A."/>
            <person name="Blanco E."/>
            <person name="Bosak S.A."/>
            <person name="Bradley R.K."/>
            <person name="Brand A.D."/>
            <person name="Brent M.R."/>
            <person name="Brooks A.N."/>
            <person name="Brown R.H."/>
            <person name="Butlin R.K."/>
            <person name="Caggese C."/>
            <person name="Calvi B.R."/>
            <person name="Bernardo de Carvalho A."/>
            <person name="Caspi A."/>
            <person name="Castrezana S."/>
            <person name="Celniker S.E."/>
            <person name="Chang J.L."/>
            <person name="Chapple C."/>
            <person name="Chatterji S."/>
            <person name="Chinwalla A."/>
            <person name="Civetta A."/>
            <person name="Clifton S.W."/>
            <person name="Comeron J.M."/>
            <person name="Costello J.C."/>
            <person name="Coyne J.A."/>
            <person name="Daub J."/>
            <person name="David R.G."/>
            <person name="Delcher A.L."/>
            <person name="Delehaunty K."/>
            <person name="Do C.B."/>
            <person name="Ebling H."/>
            <person name="Edwards K."/>
            <person name="Eickbush T."/>
            <person name="Evans J.D."/>
            <person name="Filipski A."/>
            <person name="Findeiss S."/>
            <person name="Freyhult E."/>
            <person name="Fulton L."/>
            <person name="Fulton R."/>
            <person name="Garcia A.C."/>
            <person name="Gardiner A."/>
            <person name="Garfield D.A."/>
            <person name="Garvin B.E."/>
            <person name="Gibson G."/>
            <person name="Gilbert D."/>
            <person name="Gnerre S."/>
            <person name="Godfrey J."/>
            <person name="Good R."/>
            <person name="Gotea V."/>
            <person name="Gravely B."/>
            <person name="Greenberg A.J."/>
            <person name="Griffiths-Jones S."/>
            <person name="Gross S."/>
            <person name="Guigo R."/>
            <person name="Gustafson E.A."/>
            <person name="Haerty W."/>
            <person name="Hahn M.W."/>
            <person name="Halligan D.L."/>
            <person name="Halpern A.L."/>
            <person name="Halter G.M."/>
            <person name="Han M.V."/>
            <person name="Heger A."/>
            <person name="Hillier L."/>
            <person name="Hinrichs A.S."/>
            <person name="Holmes I."/>
            <person name="Hoskins R.A."/>
            <person name="Hubisz M.J."/>
            <person name="Hultmark D."/>
            <person name="Huntley M.A."/>
            <person name="Jaffe D.B."/>
            <person name="Jagadeeshan S."/>
            <person name="Jeck W.R."/>
            <person name="Johnson J."/>
            <person name="Jones C.D."/>
            <person name="Jordan W.C."/>
            <person name="Karpen G.H."/>
            <person name="Kataoka E."/>
            <person name="Keightley P.D."/>
            <person name="Kheradpour P."/>
            <person name="Kirkness E.F."/>
            <person name="Koerich L.B."/>
            <person name="Kristiansen K."/>
            <person name="Kudrna D."/>
            <person name="Kulathinal R.J."/>
            <person name="Kumar S."/>
            <person name="Kwok R."/>
            <person name="Lander E."/>
            <person name="Langley C.H."/>
            <person name="Lapoint R."/>
            <person name="Lazzaro B.P."/>
            <person name="Lee S.J."/>
            <person name="Levesque L."/>
            <person name="Li R."/>
            <person name="Lin C.F."/>
            <person name="Lin M.F."/>
            <person name="Lindblad-Toh K."/>
            <person name="Llopart A."/>
            <person name="Long M."/>
            <person name="Low L."/>
            <person name="Lozovsky E."/>
            <person name="Lu J."/>
            <person name="Luo M."/>
            <person name="Machado C.A."/>
            <person name="Makalowski W."/>
            <person name="Marzo M."/>
            <person name="Matsuda M."/>
            <person name="Matzkin L."/>
            <person name="McAllister B."/>
            <person name="McBride C.S."/>
            <person name="McKernan B."/>
            <person name="McKernan K."/>
            <person name="Mendez-Lago M."/>
            <person name="Minx P."/>
            <person name="Mollenhauer M.U."/>
            <person name="Montooth K."/>
            <person name="Mount S.M."/>
            <person name="Mu X."/>
            <person name="Myers E."/>
            <person name="Negre B."/>
            <person name="Newfeld S."/>
            <person name="Nielsen R."/>
            <person name="Noor M.A."/>
            <person name="O'Grady P."/>
            <person name="Pachter L."/>
            <person name="Papaceit M."/>
            <person name="Parisi M.J."/>
            <person name="Parisi M."/>
            <person name="Parts L."/>
            <person name="Pedersen J.S."/>
            <person name="Pesole G."/>
            <person name="Phillippy A.M."/>
            <person name="Ponting C.P."/>
            <person name="Pop M."/>
            <person name="Porcelli D."/>
            <person name="Powell J.R."/>
            <person name="Prohaska S."/>
            <person name="Pruitt K."/>
            <person name="Puig M."/>
            <person name="Quesneville H."/>
            <person name="Ram K.R."/>
            <person name="Rand D."/>
            <person name="Rasmussen M.D."/>
            <person name="Reed L.K."/>
            <person name="Reenan R."/>
            <person name="Reily A."/>
            <person name="Remington K.A."/>
            <person name="Rieger T.T."/>
            <person name="Ritchie M.G."/>
            <person name="Robin C."/>
            <person name="Rogers Y.H."/>
            <person name="Rohde C."/>
            <person name="Rozas J."/>
            <person name="Rubenfield M.J."/>
            <person name="Ruiz A."/>
            <person name="Russo S."/>
            <person name="Salzberg S.L."/>
            <person name="Sanchez-Gracia A."/>
            <person name="Saranga D.J."/>
            <person name="Sato H."/>
            <person name="Schaeffer S.W."/>
            <person name="Schatz M.C."/>
            <person name="Schlenke T."/>
            <person name="Schwartz R."/>
            <person name="Segarra C."/>
            <person name="Singh R.S."/>
            <person name="Sirot L."/>
            <person name="Sirota M."/>
            <person name="Sisneros N.B."/>
            <person name="Smith C.D."/>
            <person name="Smith T.F."/>
            <person name="Spieth J."/>
            <person name="Stage D.E."/>
            <person name="Stark A."/>
            <person name="Stephan W."/>
            <person name="Strausberg R.L."/>
            <person name="Strempel S."/>
            <person name="Sturgill D."/>
            <person name="Sutton G."/>
            <person name="Sutton G.G."/>
            <person name="Tao W."/>
            <person name="Teichmann S."/>
            <person name="Tobari Y.N."/>
            <person name="Tomimura Y."/>
            <person name="Tsolas J.M."/>
            <person name="Valente V.L."/>
            <person name="Venter E."/>
            <person name="Venter J.C."/>
            <person name="Vicario S."/>
            <person name="Vieira F.G."/>
            <person name="Vilella A.J."/>
            <person name="Villasante A."/>
            <person name="Walenz B."/>
            <person name="Wang J."/>
            <person name="Wasserman M."/>
            <person name="Watts T."/>
            <person name="Wilson D."/>
            <person name="Wilson R.K."/>
            <person name="Wing R.A."/>
            <person name="Wolfner M.F."/>
            <person name="Wong A."/>
            <person name="Wong G.K."/>
            <person name="Wu C.I."/>
            <person name="Wu G."/>
            <person name="Yamamoto D."/>
            <person name="Yang H.P."/>
            <person name="Yang S.P."/>
            <person name="Yorke J.A."/>
            <person name="Yoshida K."/>
            <person name="Zdobnov E."/>
            <person name="Zhang P."/>
            <person name="Zhang Y."/>
            <person name="Zimin A.V."/>
            <person name="Baldwin J."/>
            <person name="Abdouelleil A."/>
            <person name="Abdulkadir J."/>
            <person name="Abebe A."/>
            <person name="Abera B."/>
            <person name="Abreu J."/>
            <person name="Acer S.C."/>
            <person name="Aftuck L."/>
            <person name="Alexander A."/>
            <person name="An P."/>
            <person name="Anderson E."/>
            <person name="Anderson S."/>
            <person name="Arachi H."/>
            <person name="Azer M."/>
            <person name="Bachantsang P."/>
            <person name="Barry A."/>
            <person name="Bayul T."/>
            <person name="Berlin A."/>
            <person name="Bessette D."/>
            <person name="Bloom T."/>
            <person name="Blye J."/>
            <person name="Boguslavskiy L."/>
            <person name="Bonnet C."/>
            <person name="Boukhgalter B."/>
            <person name="Bourzgui I."/>
            <person name="Brown A."/>
            <person name="Cahill P."/>
            <person name="Channer S."/>
            <person name="Cheshatsang Y."/>
            <person name="Chuda L."/>
            <person name="Citroen M."/>
            <person name="Collymore A."/>
            <person name="Cooke P."/>
            <person name="Costello M."/>
            <person name="D'Aco K."/>
            <person name="Daza R."/>
            <person name="De Haan G."/>
            <person name="DeGray S."/>
            <person name="DeMaso C."/>
            <person name="Dhargay N."/>
            <person name="Dooley K."/>
            <person name="Dooley E."/>
            <person name="Doricent M."/>
            <person name="Dorje P."/>
            <person name="Dorjee K."/>
            <person name="Dupes A."/>
            <person name="Elong R."/>
            <person name="Falk J."/>
            <person name="Farina A."/>
            <person name="Faro S."/>
            <person name="Ferguson D."/>
            <person name="Fisher S."/>
            <person name="Foley C.D."/>
            <person name="Franke A."/>
            <person name="Friedrich D."/>
            <person name="Gadbois L."/>
            <person name="Gearin G."/>
            <person name="Gearin C.R."/>
            <person name="Giannoukos G."/>
            <person name="Goode T."/>
            <person name="Graham J."/>
            <person name="Grandbois E."/>
            <person name="Grewal S."/>
            <person name="Gyaltsen K."/>
            <person name="Hafez N."/>
            <person name="Hagos B."/>
            <person name="Hall J."/>
            <person name="Henson C."/>
            <person name="Hollinger A."/>
            <person name="Honan T."/>
            <person name="Huard M.D."/>
            <person name="Hughes L."/>
            <person name="Hurhula B."/>
            <person name="Husby M.E."/>
            <person name="Kamat A."/>
            <person name="Kanga B."/>
            <person name="Kashin S."/>
            <person name="Khazanovich D."/>
            <person name="Kisner P."/>
            <person name="Lance K."/>
            <person name="Lara M."/>
            <person name="Lee W."/>
            <person name="Lennon N."/>
            <person name="Letendre F."/>
            <person name="LeVine R."/>
            <person name="Lipovsky A."/>
            <person name="Liu X."/>
            <person name="Liu J."/>
            <person name="Liu S."/>
            <person name="Lokyitsang T."/>
            <person name="Lokyitsang Y."/>
            <person name="Lubonja R."/>
            <person name="Lui A."/>
            <person name="MacDonald P."/>
            <person name="Magnisalis V."/>
            <person name="Maru K."/>
            <person name="Matthews C."/>
            <person name="McCusker W."/>
            <person name="McDonough S."/>
            <person name="Mehta T."/>
            <person name="Meldrim J."/>
            <person name="Meneus L."/>
            <person name="Mihai O."/>
            <person name="Mihalev A."/>
            <person name="Mihova T."/>
            <person name="Mittelman R."/>
            <person name="Mlenga V."/>
            <person name="Montmayeur A."/>
            <person name="Mulrain L."/>
            <person name="Navidi A."/>
            <person name="Naylor J."/>
            <person name="Negash T."/>
            <person name="Nguyen T."/>
            <person name="Nguyen N."/>
            <person name="Nicol R."/>
            <person name="Norbu C."/>
            <person name="Norbu N."/>
            <person name="Novod N."/>
            <person name="O'Neill B."/>
            <person name="Osman S."/>
            <person name="Markiewicz E."/>
            <person name="Oyono O.L."/>
            <person name="Patti C."/>
            <person name="Phunkhang P."/>
            <person name="Pierre F."/>
            <person name="Priest M."/>
            <person name="Raghuraman S."/>
            <person name="Rege F."/>
            <person name="Reyes R."/>
            <person name="Rise C."/>
            <person name="Rogov P."/>
            <person name="Ross K."/>
            <person name="Ryan E."/>
            <person name="Settipalli S."/>
            <person name="Shea T."/>
            <person name="Sherpa N."/>
            <person name="Shi L."/>
            <person name="Shih D."/>
            <person name="Sparrow T."/>
            <person name="Spaulding J."/>
            <person name="Stalker J."/>
            <person name="Stange-Thomann N."/>
            <person name="Stavropoulos S."/>
            <person name="Stone C."/>
            <person name="Strader C."/>
            <person name="Tesfaye S."/>
            <person name="Thomson T."/>
            <person name="Thoulutsang Y."/>
            <person name="Thoulutsang D."/>
            <person name="Topham K."/>
            <person name="Topping I."/>
            <person name="Tsamla T."/>
            <person name="Vassiliev H."/>
            <person name="Vo A."/>
            <person name="Wangchuk T."/>
            <person name="Wangdi T."/>
            <person name="Weiand M."/>
            <person name="Wilkinson J."/>
            <person name="Wilson A."/>
            <person name="Yadav S."/>
            <person name="Young G."/>
            <person name="Yu Q."/>
            <person name="Zembek L."/>
            <person name="Zhong D."/>
            <person name="Zimmer A."/>
            <person name="Zwirko Z."/>
            <person name="Jaffe D.B."/>
            <person name="Alvarez P."/>
            <person name="Brockman W."/>
            <person name="Butler J."/>
            <person name="Chin C."/>
            <person name="Gnerre S."/>
            <person name="Grabherr M."/>
            <person name="Kleber M."/>
            <person name="Mauceli E."/>
            <person name="MacCallum I."/>
        </authorList>
    </citation>
    <scope>NUCLEOTIDE SEQUENCE [LARGE SCALE GENOMIC DNA]</scope>
    <source>
        <strain evidence="3">MSH-3 / Tucson 14011-0111.49</strain>
    </source>
</reference>
<dbReference type="HOGENOM" id="CLU_125152_0_0_1"/>
<feature type="chain" id="PRO_5002803691" evidence="1">
    <location>
        <begin position="24"/>
        <end position="189"/>
    </location>
</feature>
<evidence type="ECO:0000313" key="3">
    <source>
        <dbReference type="Proteomes" id="UP000008744"/>
    </source>
</evidence>
<evidence type="ECO:0000256" key="1">
    <source>
        <dbReference type="SAM" id="SignalP"/>
    </source>
</evidence>
<dbReference type="InterPro" id="IPR010512">
    <property type="entry name" value="DUF1091"/>
</dbReference>
<organism evidence="3">
    <name type="scientific">Drosophila persimilis</name>
    <name type="common">Fruit fly</name>
    <dbReference type="NCBI Taxonomy" id="7234"/>
    <lineage>
        <taxon>Eukaryota</taxon>
        <taxon>Metazoa</taxon>
        <taxon>Ecdysozoa</taxon>
        <taxon>Arthropoda</taxon>
        <taxon>Hexapoda</taxon>
        <taxon>Insecta</taxon>
        <taxon>Pterygota</taxon>
        <taxon>Neoptera</taxon>
        <taxon>Endopterygota</taxon>
        <taxon>Diptera</taxon>
        <taxon>Brachycera</taxon>
        <taxon>Muscomorpha</taxon>
        <taxon>Ephydroidea</taxon>
        <taxon>Drosophilidae</taxon>
        <taxon>Drosophila</taxon>
        <taxon>Sophophora</taxon>
    </lineage>
</organism>
<dbReference type="KEGG" id="dpe:6592872"/>